<dbReference type="Gramene" id="MELO3C004332.2.1">
    <property type="protein sequence ID" value="MELO3C004332.2.1"/>
    <property type="gene ID" value="MELO3C004332.2"/>
</dbReference>
<protein>
    <submittedName>
        <fullName evidence="1">Uncharacterized protein</fullName>
    </submittedName>
</protein>
<proteinExistence type="predicted"/>
<reference evidence="1" key="1">
    <citation type="submission" date="2023-03" db="UniProtKB">
        <authorList>
            <consortium name="EnsemblPlants"/>
        </authorList>
    </citation>
    <scope>IDENTIFICATION</scope>
</reference>
<sequence length="60" mass="6301">MVLPPPPAYGIPPPSTPALSLHCLRQYPVGNLTTISVQSSDPINIVHSTSSRASSISFSL</sequence>
<organism evidence="1">
    <name type="scientific">Cucumis melo</name>
    <name type="common">Muskmelon</name>
    <dbReference type="NCBI Taxonomy" id="3656"/>
    <lineage>
        <taxon>Eukaryota</taxon>
        <taxon>Viridiplantae</taxon>
        <taxon>Streptophyta</taxon>
        <taxon>Embryophyta</taxon>
        <taxon>Tracheophyta</taxon>
        <taxon>Spermatophyta</taxon>
        <taxon>Magnoliopsida</taxon>
        <taxon>eudicotyledons</taxon>
        <taxon>Gunneridae</taxon>
        <taxon>Pentapetalae</taxon>
        <taxon>rosids</taxon>
        <taxon>fabids</taxon>
        <taxon>Cucurbitales</taxon>
        <taxon>Cucurbitaceae</taxon>
        <taxon>Benincaseae</taxon>
        <taxon>Cucumis</taxon>
    </lineage>
</organism>
<dbReference type="AlphaFoldDB" id="A0A9I9CIZ2"/>
<accession>A0A9I9CIZ2</accession>
<evidence type="ECO:0000313" key="1">
    <source>
        <dbReference type="EnsemblPlants" id="MELO3C004332.2.1"/>
    </source>
</evidence>
<name>A0A9I9CIZ2_CUCME</name>
<dbReference type="EnsemblPlants" id="MELO3C004332.2.1">
    <property type="protein sequence ID" value="MELO3C004332.2.1"/>
    <property type="gene ID" value="MELO3C004332.2"/>
</dbReference>